<dbReference type="Proteomes" id="UP001609219">
    <property type="component" value="Unassembled WGS sequence"/>
</dbReference>
<dbReference type="Proteomes" id="UP001609175">
    <property type="component" value="Unassembled WGS sequence"/>
</dbReference>
<evidence type="ECO:0000313" key="3">
    <source>
        <dbReference type="EMBL" id="MFH5228010.1"/>
    </source>
</evidence>
<sequence>MTNRSMLTRFLIGAANTVEQVAARAVATLSSESAADEPSLSPVEDPKVAAVQRAQRAAARAGDHDLARELADVEIHLRNRSGKTDGSLIPTHHDRSASGAKLEGMRQDLLAKTPRPDPSALD</sequence>
<reference evidence="5 6" key="1">
    <citation type="submission" date="2024-10" db="EMBL/GenBank/DDBJ databases">
        <authorList>
            <person name="Riesco R."/>
        </authorList>
    </citation>
    <scope>NUCLEOTIDE SEQUENCE [LARGE SCALE GENOMIC DNA]</scope>
    <source>
        <strain evidence="4 6">NCIMB 15448</strain>
        <strain evidence="2 5">NCIMB 15449</strain>
        <strain evidence="3 7">NCIMB 15450</strain>
    </source>
</reference>
<feature type="compositionally biased region" description="Low complexity" evidence="1">
    <location>
        <begin position="48"/>
        <end position="60"/>
    </location>
</feature>
<evidence type="ECO:0000313" key="4">
    <source>
        <dbReference type="EMBL" id="MFH5244449.1"/>
    </source>
</evidence>
<dbReference type="EMBL" id="JBIMSN010000023">
    <property type="protein sequence ID" value="MFH5228010.1"/>
    <property type="molecule type" value="Genomic_DNA"/>
</dbReference>
<evidence type="ECO:0000313" key="2">
    <source>
        <dbReference type="EMBL" id="MFH5212078.1"/>
    </source>
</evidence>
<dbReference type="EMBL" id="JBIMSP010000043">
    <property type="protein sequence ID" value="MFH5244449.1"/>
    <property type="molecule type" value="Genomic_DNA"/>
</dbReference>
<accession>A0ABW7KQG1</accession>
<evidence type="ECO:0008006" key="8">
    <source>
        <dbReference type="Google" id="ProtNLM"/>
    </source>
</evidence>
<name>A0ABW7KQG1_9NOCA</name>
<evidence type="ECO:0000256" key="1">
    <source>
        <dbReference type="SAM" id="MobiDB-lite"/>
    </source>
</evidence>
<evidence type="ECO:0000313" key="7">
    <source>
        <dbReference type="Proteomes" id="UP001609219"/>
    </source>
</evidence>
<feature type="region of interest" description="Disordered" evidence="1">
    <location>
        <begin position="79"/>
        <end position="122"/>
    </location>
</feature>
<feature type="region of interest" description="Disordered" evidence="1">
    <location>
        <begin position="31"/>
        <end position="64"/>
    </location>
</feature>
<keyword evidence="7" id="KW-1185">Reference proteome</keyword>
<organism evidence="4 6">
    <name type="scientific">Antrihabitans spumae</name>
    <dbReference type="NCBI Taxonomy" id="3373370"/>
    <lineage>
        <taxon>Bacteria</taxon>
        <taxon>Bacillati</taxon>
        <taxon>Actinomycetota</taxon>
        <taxon>Actinomycetes</taxon>
        <taxon>Mycobacteriales</taxon>
        <taxon>Nocardiaceae</taxon>
        <taxon>Antrihabitans</taxon>
    </lineage>
</organism>
<evidence type="ECO:0000313" key="5">
    <source>
        <dbReference type="Proteomes" id="UP001609175"/>
    </source>
</evidence>
<protein>
    <recommendedName>
        <fullName evidence="8">PspA/IM30 family protein</fullName>
    </recommendedName>
</protein>
<dbReference type="EMBL" id="JBIMSO010000142">
    <property type="protein sequence ID" value="MFH5212078.1"/>
    <property type="molecule type" value="Genomic_DNA"/>
</dbReference>
<dbReference type="Proteomes" id="UP001609176">
    <property type="component" value="Unassembled WGS sequence"/>
</dbReference>
<proteinExistence type="predicted"/>
<comment type="caution">
    <text evidence="4">The sequence shown here is derived from an EMBL/GenBank/DDBJ whole genome shotgun (WGS) entry which is preliminary data.</text>
</comment>
<gene>
    <name evidence="4" type="ORF">ACHIPV_21625</name>
    <name evidence="2" type="ORF">ACHIPZ_28320</name>
    <name evidence="3" type="ORF">ACHIRB_05315</name>
</gene>
<dbReference type="RefSeq" id="WP_395119100.1">
    <property type="nucleotide sequence ID" value="NZ_JBIMSN010000023.1"/>
</dbReference>
<evidence type="ECO:0000313" key="6">
    <source>
        <dbReference type="Proteomes" id="UP001609176"/>
    </source>
</evidence>